<dbReference type="EMBL" id="GECZ01026046">
    <property type="protein sequence ID" value="JAS43723.1"/>
    <property type="molecule type" value="Transcribed_RNA"/>
</dbReference>
<evidence type="ECO:0000313" key="5">
    <source>
        <dbReference type="EMBL" id="JAS60912.1"/>
    </source>
</evidence>
<dbReference type="Gene3D" id="2.60.40.10">
    <property type="entry name" value="Immunoglobulins"/>
    <property type="match status" value="2"/>
</dbReference>
<dbReference type="SMART" id="SM00409">
    <property type="entry name" value="IG"/>
    <property type="match status" value="1"/>
</dbReference>
<dbReference type="InterPro" id="IPR036179">
    <property type="entry name" value="Ig-like_dom_sf"/>
</dbReference>
<dbReference type="PROSITE" id="PS50835">
    <property type="entry name" value="IG_LIKE"/>
    <property type="match status" value="1"/>
</dbReference>
<organism evidence="3">
    <name type="scientific">Cuerna arida</name>
    <dbReference type="NCBI Taxonomy" id="1464854"/>
    <lineage>
        <taxon>Eukaryota</taxon>
        <taxon>Metazoa</taxon>
        <taxon>Ecdysozoa</taxon>
        <taxon>Arthropoda</taxon>
        <taxon>Hexapoda</taxon>
        <taxon>Insecta</taxon>
        <taxon>Pterygota</taxon>
        <taxon>Neoptera</taxon>
        <taxon>Paraneoptera</taxon>
        <taxon>Hemiptera</taxon>
        <taxon>Auchenorrhyncha</taxon>
        <taxon>Membracoidea</taxon>
        <taxon>Cicadellidae</taxon>
        <taxon>Cicadellinae</taxon>
        <taxon>Proconiini</taxon>
        <taxon>Cuerna</taxon>
    </lineage>
</organism>
<dbReference type="Pfam" id="PF13895">
    <property type="entry name" value="Ig_2"/>
    <property type="match status" value="1"/>
</dbReference>
<dbReference type="AlphaFoldDB" id="A0A1B6EXC4"/>
<dbReference type="PANTHER" id="PTHR21261">
    <property type="entry name" value="BEAT PROTEIN"/>
    <property type="match status" value="1"/>
</dbReference>
<reference evidence="3" key="1">
    <citation type="submission" date="2015-11" db="EMBL/GenBank/DDBJ databases">
        <title>De novo transcriptome assembly of four potential Pierce s Disease insect vectors from Arizona vineyards.</title>
        <authorList>
            <person name="Tassone E.E."/>
        </authorList>
    </citation>
    <scope>NUCLEOTIDE SEQUENCE</scope>
</reference>
<dbReference type="InterPro" id="IPR013783">
    <property type="entry name" value="Ig-like_fold"/>
</dbReference>
<dbReference type="EMBL" id="GECZ01008857">
    <property type="protein sequence ID" value="JAS60912.1"/>
    <property type="molecule type" value="Transcribed_RNA"/>
</dbReference>
<sequence length="272" mass="29689">MELSGFAALITLAALCTGTGGLRQVELHVPAAVTTGSTATLLCHYDLENDPLYVVKWYKGRKEFFRYMPKEKPRTSVFPLAGVNIDQSMSDERKVVLREVTKELTGRYRCEVSTDAPDFHTTIVTAYMNVVDPLKKEPVLMMEKQSYSVGDTLRGNCTTPPSSPAANITWLINGQKVNASYIVQSVVEGQDPVTIAGLNLPVKTYLGGKLTIVCVADLFQVYSSRAETTLDEERPILAPVLGNHHQAQGSASSFLACALLSSTVLALLSFLR</sequence>
<keyword evidence="1" id="KW-0732">Signal</keyword>
<accession>A0A1B6EXC4</accession>
<evidence type="ECO:0000313" key="3">
    <source>
        <dbReference type="EMBL" id="JAS42676.1"/>
    </source>
</evidence>
<dbReference type="SUPFAM" id="SSF48726">
    <property type="entry name" value="Immunoglobulin"/>
    <property type="match status" value="1"/>
</dbReference>
<evidence type="ECO:0000259" key="2">
    <source>
        <dbReference type="PROSITE" id="PS50835"/>
    </source>
</evidence>
<dbReference type="InterPro" id="IPR007110">
    <property type="entry name" value="Ig-like_dom"/>
</dbReference>
<dbReference type="EMBL" id="GECZ01027093">
    <property type="protein sequence ID" value="JAS42676.1"/>
    <property type="molecule type" value="Transcribed_RNA"/>
</dbReference>
<dbReference type="InterPro" id="IPR003599">
    <property type="entry name" value="Ig_sub"/>
</dbReference>
<evidence type="ECO:0000256" key="1">
    <source>
        <dbReference type="SAM" id="SignalP"/>
    </source>
</evidence>
<name>A0A1B6EXC4_9HEMI</name>
<feature type="signal peptide" evidence="1">
    <location>
        <begin position="1"/>
        <end position="21"/>
    </location>
</feature>
<proteinExistence type="predicted"/>
<dbReference type="FunFam" id="2.60.40.10:FF:000437">
    <property type="entry name" value="Beat-IIIc, isoform A"/>
    <property type="match status" value="1"/>
</dbReference>
<feature type="domain" description="Ig-like" evidence="2">
    <location>
        <begin position="33"/>
        <end position="125"/>
    </location>
</feature>
<feature type="chain" id="PRO_5008582541" description="Ig-like domain-containing protein" evidence="1">
    <location>
        <begin position="22"/>
        <end position="272"/>
    </location>
</feature>
<gene>
    <name evidence="3" type="ORF">g.42135</name>
    <name evidence="4" type="ORF">g.42136</name>
    <name evidence="5" type="ORF">g.42137</name>
</gene>
<dbReference type="PANTHER" id="PTHR21261:SF15">
    <property type="entry name" value="BEATEN PATH IIIA, ISOFORM D-RELATED"/>
    <property type="match status" value="1"/>
</dbReference>
<evidence type="ECO:0000313" key="4">
    <source>
        <dbReference type="EMBL" id="JAS43723.1"/>
    </source>
</evidence>
<protein>
    <recommendedName>
        <fullName evidence="2">Ig-like domain-containing protein</fullName>
    </recommendedName>
</protein>